<evidence type="ECO:0000313" key="1">
    <source>
        <dbReference type="EMBL" id="SQD05031.1"/>
    </source>
</evidence>
<accession>A0A2X3KBL3</accession>
<proteinExistence type="predicted"/>
<organism evidence="1 2">
    <name type="scientific">Escherichia coli</name>
    <dbReference type="NCBI Taxonomy" id="562"/>
    <lineage>
        <taxon>Bacteria</taxon>
        <taxon>Pseudomonadati</taxon>
        <taxon>Pseudomonadota</taxon>
        <taxon>Gammaproteobacteria</taxon>
        <taxon>Enterobacterales</taxon>
        <taxon>Enterobacteriaceae</taxon>
        <taxon>Escherichia</taxon>
    </lineage>
</organism>
<reference evidence="1 2" key="1">
    <citation type="submission" date="2018-06" db="EMBL/GenBank/DDBJ databases">
        <authorList>
            <consortium name="Pathogen Informatics"/>
            <person name="Doyle S."/>
        </authorList>
    </citation>
    <scope>NUCLEOTIDE SEQUENCE [LARGE SCALE GENOMIC DNA]</scope>
    <source>
        <strain evidence="1 2">NCTC8009</strain>
    </source>
</reference>
<evidence type="ECO:0000313" key="2">
    <source>
        <dbReference type="Proteomes" id="UP000250991"/>
    </source>
</evidence>
<dbReference type="EMBL" id="UARW01000010">
    <property type="protein sequence ID" value="SQD05031.1"/>
    <property type="molecule type" value="Genomic_DNA"/>
</dbReference>
<protein>
    <submittedName>
        <fullName evidence="1">Uncharacterized protein</fullName>
    </submittedName>
</protein>
<gene>
    <name evidence="1" type="ORF">NCTC8009_05581</name>
</gene>
<dbReference type="AlphaFoldDB" id="A0A2X3KBL3"/>
<name>A0A2X3KBL3_ECOLX</name>
<dbReference type="Proteomes" id="UP000250991">
    <property type="component" value="Unassembled WGS sequence"/>
</dbReference>
<sequence>MSNTQKIINTEKYNEWVKKFSEQIFKITGDENVAKNELEPWTPEGNAPNYCWWRLIRLMLQMKP</sequence>